<dbReference type="PROSITE" id="PS51257">
    <property type="entry name" value="PROKAR_LIPOPROTEIN"/>
    <property type="match status" value="1"/>
</dbReference>
<keyword evidence="1" id="KW-1133">Transmembrane helix</keyword>
<dbReference type="Proteomes" id="UP000325055">
    <property type="component" value="Unassembled WGS sequence"/>
</dbReference>
<dbReference type="EMBL" id="JARFID010000030">
    <property type="protein sequence ID" value="MDE8696744.1"/>
    <property type="molecule type" value="Genomic_DNA"/>
</dbReference>
<evidence type="ECO:0000313" key="8">
    <source>
        <dbReference type="Proteomes" id="UP000448877"/>
    </source>
</evidence>
<dbReference type="EMBL" id="VVYW01000024">
    <property type="protein sequence ID" value="KAA5403998.1"/>
    <property type="molecule type" value="Genomic_DNA"/>
</dbReference>
<dbReference type="EMBL" id="VVYV01000083">
    <property type="protein sequence ID" value="KAA5412063.1"/>
    <property type="molecule type" value="Genomic_DNA"/>
</dbReference>
<dbReference type="PATRIC" id="fig|246787.4.peg.739"/>
<evidence type="ECO:0000313" key="2">
    <source>
        <dbReference type="EMBL" id="ALJ57978.1"/>
    </source>
</evidence>
<accession>A0A0P0GIR8</accession>
<name>A0A0P0GIR8_9BACE</name>
<dbReference type="AlphaFoldDB" id="A0A0P0GIR8"/>
<dbReference type="KEGG" id="bcel:BcellWH2_00714"/>
<gene>
    <name evidence="2" type="ORF">BcellWH2_00714</name>
    <name evidence="4" type="ORF">F2Y81_27010</name>
    <name evidence="3" type="ORF">F2Y86_22400</name>
    <name evidence="5" type="ORF">PZH42_21805</name>
</gene>
<dbReference type="Pfam" id="PF20096">
    <property type="entry name" value="DUF6486"/>
    <property type="match status" value="1"/>
</dbReference>
<reference evidence="2 6" key="1">
    <citation type="journal article" date="2015" name="Science">
        <title>Genetic determinants of in vivo fitness and diet responsiveness in multiple human gut Bacteroides.</title>
        <authorList>
            <person name="Wu M."/>
            <person name="McNulty N.P."/>
            <person name="Rodionov D.A."/>
            <person name="Khoroshkin M.S."/>
            <person name="Griffin N.W."/>
            <person name="Cheng J."/>
            <person name="Latreille P."/>
            <person name="Kerstetter R.A."/>
            <person name="Terrapon N."/>
            <person name="Henrissat B."/>
            <person name="Osterman A.L."/>
            <person name="Gordon J.I."/>
        </authorList>
    </citation>
    <scope>NUCLEOTIDE SEQUENCE [LARGE SCALE GENOMIC DNA]</scope>
    <source>
        <strain evidence="2 6">WH2</strain>
    </source>
</reference>
<protein>
    <submittedName>
        <fullName evidence="3">Smalltalk protein</fullName>
    </submittedName>
</protein>
<proteinExistence type="predicted"/>
<keyword evidence="1" id="KW-0812">Transmembrane</keyword>
<reference evidence="7 8" key="2">
    <citation type="journal article" date="2019" name="Nat. Med.">
        <title>A library of human gut bacterial isolates paired with longitudinal multiomics data enables mechanistic microbiome research.</title>
        <authorList>
            <person name="Poyet M."/>
            <person name="Groussin M."/>
            <person name="Gibbons S.M."/>
            <person name="Avila-Pacheco J."/>
            <person name="Jiang X."/>
            <person name="Kearney S.M."/>
            <person name="Perrotta A.R."/>
            <person name="Berdy B."/>
            <person name="Zhao S."/>
            <person name="Lieberman T.D."/>
            <person name="Swanson P.K."/>
            <person name="Smith M."/>
            <person name="Roesemann S."/>
            <person name="Alexander J.E."/>
            <person name="Rich S.A."/>
            <person name="Livny J."/>
            <person name="Vlamakis H."/>
            <person name="Clish C."/>
            <person name="Bullock K."/>
            <person name="Deik A."/>
            <person name="Scott J."/>
            <person name="Pierce K.A."/>
            <person name="Xavier R.J."/>
            <person name="Alm E.J."/>
        </authorList>
    </citation>
    <scope>NUCLEOTIDE SEQUENCE [LARGE SCALE GENOMIC DNA]</scope>
    <source>
        <strain evidence="4 8">BIOML-A6</strain>
        <strain evidence="3 7">BIOML-A7</strain>
    </source>
</reference>
<evidence type="ECO:0000313" key="4">
    <source>
        <dbReference type="EMBL" id="KAA5412063.1"/>
    </source>
</evidence>
<organism evidence="2 6">
    <name type="scientific">Bacteroides cellulosilyticus</name>
    <dbReference type="NCBI Taxonomy" id="246787"/>
    <lineage>
        <taxon>Bacteria</taxon>
        <taxon>Pseudomonadati</taxon>
        <taxon>Bacteroidota</taxon>
        <taxon>Bacteroidia</taxon>
        <taxon>Bacteroidales</taxon>
        <taxon>Bacteroidaceae</taxon>
        <taxon>Bacteroides</taxon>
    </lineage>
</organism>
<dbReference type="RefSeq" id="WP_149920649.1">
    <property type="nucleotide sequence ID" value="NZ_CABMLT010000023.1"/>
</dbReference>
<dbReference type="NCBIfam" id="NF033879">
    <property type="entry name" value="smalltalk"/>
    <property type="match status" value="1"/>
</dbReference>
<feature type="transmembrane region" description="Helical" evidence="1">
    <location>
        <begin position="12"/>
        <end position="33"/>
    </location>
</feature>
<dbReference type="GeneID" id="97804982"/>
<sequence length="35" mass="3627">MNEEKKSKNVWGIVLKVIITVATAIAGALGLGACQ</sequence>
<evidence type="ECO:0000313" key="6">
    <source>
        <dbReference type="Proteomes" id="UP000061809"/>
    </source>
</evidence>
<reference evidence="5" key="3">
    <citation type="submission" date="2023-03" db="EMBL/GenBank/DDBJ databases">
        <title>DFI Biobank Strains.</title>
        <authorList>
            <person name="Mostad J."/>
            <person name="Paddock L."/>
            <person name="Medina S."/>
            <person name="Waligurski E."/>
            <person name="Barat B."/>
            <person name="Smith R."/>
            <person name="Burgo V."/>
            <person name="Metcalfe C."/>
            <person name="Woodson C."/>
            <person name="Sundararajan A."/>
            <person name="Ramaswamy R."/>
            <person name="Lin H."/>
            <person name="Pamer E.G."/>
        </authorList>
    </citation>
    <scope>NUCLEOTIDE SEQUENCE</scope>
    <source>
        <strain evidence="5">DFI.9.5</strain>
    </source>
</reference>
<evidence type="ECO:0000256" key="1">
    <source>
        <dbReference type="SAM" id="Phobius"/>
    </source>
</evidence>
<dbReference type="Proteomes" id="UP001221924">
    <property type="component" value="Unassembled WGS sequence"/>
</dbReference>
<evidence type="ECO:0000313" key="5">
    <source>
        <dbReference type="EMBL" id="MDE8696744.1"/>
    </source>
</evidence>
<evidence type="ECO:0000313" key="3">
    <source>
        <dbReference type="EMBL" id="KAA5403998.1"/>
    </source>
</evidence>
<dbReference type="Proteomes" id="UP000061809">
    <property type="component" value="Chromosome"/>
</dbReference>
<dbReference type="InterPro" id="IPR045505">
    <property type="entry name" value="DUF6486"/>
</dbReference>
<evidence type="ECO:0000313" key="7">
    <source>
        <dbReference type="Proteomes" id="UP000325055"/>
    </source>
</evidence>
<keyword evidence="1" id="KW-0472">Membrane</keyword>
<dbReference type="EMBL" id="CP012801">
    <property type="protein sequence ID" value="ALJ57978.1"/>
    <property type="molecule type" value="Genomic_DNA"/>
</dbReference>
<dbReference type="Proteomes" id="UP000448877">
    <property type="component" value="Unassembled WGS sequence"/>
</dbReference>